<dbReference type="Proteomes" id="UP000770661">
    <property type="component" value="Unassembled WGS sequence"/>
</dbReference>
<evidence type="ECO:0000313" key="12">
    <source>
        <dbReference type="EMBL" id="KAG0727009.1"/>
    </source>
</evidence>
<keyword evidence="5" id="KW-0597">Phosphoprotein</keyword>
<evidence type="ECO:0000256" key="5">
    <source>
        <dbReference type="ARBA" id="ARBA00022553"/>
    </source>
</evidence>
<name>A0A8J5CZF1_CHIOP</name>
<keyword evidence="6" id="KW-0832">Ubl conjugation</keyword>
<evidence type="ECO:0000256" key="6">
    <source>
        <dbReference type="ARBA" id="ARBA00022843"/>
    </source>
</evidence>
<keyword evidence="3" id="KW-0963">Cytoplasm</keyword>
<dbReference type="GO" id="GO:0051301">
    <property type="term" value="P:cell division"/>
    <property type="evidence" value="ECO:0007669"/>
    <property type="project" value="UniProtKB-KW"/>
</dbReference>
<dbReference type="InterPro" id="IPR018866">
    <property type="entry name" value="Znf-4CXXC_R1"/>
</dbReference>
<evidence type="ECO:0000259" key="11">
    <source>
        <dbReference type="Pfam" id="PF10497"/>
    </source>
</evidence>
<dbReference type="PANTHER" id="PTHR31169">
    <property type="entry name" value="OS05G0300700 PROTEIN"/>
    <property type="match status" value="1"/>
</dbReference>
<protein>
    <submittedName>
        <fullName evidence="12">Cell division cycle-associated 7-like protein</fullName>
    </submittedName>
</protein>
<reference evidence="12" key="1">
    <citation type="submission" date="2020-07" db="EMBL/GenBank/DDBJ databases">
        <title>The High-quality genome of the commercially important snow crab, Chionoecetes opilio.</title>
        <authorList>
            <person name="Jeong J.-H."/>
            <person name="Ryu S."/>
        </authorList>
    </citation>
    <scope>NUCLEOTIDE SEQUENCE</scope>
    <source>
        <strain evidence="12">MADBK_172401_WGS</strain>
        <tissue evidence="12">Digestive gland</tissue>
    </source>
</reference>
<keyword evidence="7" id="KW-0805">Transcription regulation</keyword>
<comment type="subcellular location">
    <subcellularLocation>
        <location evidence="2">Cytoplasm</location>
    </subcellularLocation>
    <subcellularLocation>
        <location evidence="1">Nucleus</location>
    </subcellularLocation>
</comment>
<feature type="compositionally biased region" description="Acidic residues" evidence="10">
    <location>
        <begin position="331"/>
        <end position="342"/>
    </location>
</feature>
<dbReference type="GO" id="GO:0005634">
    <property type="term" value="C:nucleus"/>
    <property type="evidence" value="ECO:0007669"/>
    <property type="project" value="UniProtKB-SubCell"/>
</dbReference>
<dbReference type="PANTHER" id="PTHR31169:SF8">
    <property type="entry name" value="ZINC-FINGER DOMAIN OF MONOAMINE-OXIDASE A REPRESSOR R1 PROTEIN"/>
    <property type="match status" value="1"/>
</dbReference>
<proteinExistence type="predicted"/>
<accession>A0A8J5CZF1</accession>
<comment type="caution">
    <text evidence="12">The sequence shown here is derived from an EMBL/GenBank/DDBJ whole genome shotgun (WGS) entry which is preliminary data.</text>
</comment>
<feature type="compositionally biased region" description="Basic and acidic residues" evidence="10">
    <location>
        <begin position="313"/>
        <end position="330"/>
    </location>
</feature>
<dbReference type="GO" id="GO:0005737">
    <property type="term" value="C:cytoplasm"/>
    <property type="evidence" value="ECO:0007669"/>
    <property type="project" value="UniProtKB-SubCell"/>
</dbReference>
<evidence type="ECO:0000256" key="10">
    <source>
        <dbReference type="SAM" id="MobiDB-lite"/>
    </source>
</evidence>
<evidence type="ECO:0000256" key="7">
    <source>
        <dbReference type="ARBA" id="ARBA00023015"/>
    </source>
</evidence>
<feature type="region of interest" description="Disordered" evidence="10">
    <location>
        <begin position="143"/>
        <end position="177"/>
    </location>
</feature>
<dbReference type="GO" id="GO:0006355">
    <property type="term" value="P:regulation of DNA-templated transcription"/>
    <property type="evidence" value="ECO:0007669"/>
    <property type="project" value="InterPro"/>
</dbReference>
<gene>
    <name evidence="12" type="primary">CDCA7L_1</name>
    <name evidence="12" type="ORF">GWK47_035525</name>
</gene>
<dbReference type="Pfam" id="PF10497">
    <property type="entry name" value="zf-4CXXC_R1"/>
    <property type="match status" value="1"/>
</dbReference>
<sequence length="365" mass="40293">MSVCGQNSDGGGGAEGGAESLNGEASAHSSRVSTPVQNMVAAQYVDEDGMAALAEEHRRRKMREDDAGALTSSILAQCLIKGNRDRPKKKAKSSSSGKSSPPKDKDRVKEKDKEPLSVPPKAPKSPKAWMEWFLEQSGAEGIKENLQVTPKTAKSKVRKAAGKQSAEGPRKKRKSTPCVRRKIEHILKPEEVTKDMLERVATKPKEKTHDQENGTSCHQCRQKTSDTKTICRSGKCVGLRGFFCGPCLRTRYGEDARKALMDPEWCCPVCRGICNCSLCRKAFGQQAVGQIVQRLGKMGYTSVQQYLDSKGIKEEQADLSDKPGTDKELRPEDEEEEEEEGQDFVVAKVERLELPEEEEDCAMET</sequence>
<dbReference type="EMBL" id="JACEEZ010003813">
    <property type="protein sequence ID" value="KAG0727009.1"/>
    <property type="molecule type" value="Genomic_DNA"/>
</dbReference>
<dbReference type="InterPro" id="IPR040221">
    <property type="entry name" value="CDCA7/CDA7L"/>
</dbReference>
<feature type="compositionally biased region" description="Low complexity" evidence="10">
    <location>
        <begin position="17"/>
        <end position="27"/>
    </location>
</feature>
<evidence type="ECO:0000256" key="9">
    <source>
        <dbReference type="ARBA" id="ARBA00023242"/>
    </source>
</evidence>
<feature type="compositionally biased region" description="Basic and acidic residues" evidence="10">
    <location>
        <begin position="101"/>
        <end position="115"/>
    </location>
</feature>
<feature type="region of interest" description="Disordered" evidence="10">
    <location>
        <begin position="313"/>
        <end position="346"/>
    </location>
</feature>
<evidence type="ECO:0000256" key="1">
    <source>
        <dbReference type="ARBA" id="ARBA00004123"/>
    </source>
</evidence>
<feature type="region of interest" description="Disordered" evidence="10">
    <location>
        <begin position="1"/>
        <end position="43"/>
    </location>
</feature>
<keyword evidence="8" id="KW-0804">Transcription</keyword>
<keyword evidence="13" id="KW-1185">Reference proteome</keyword>
<feature type="domain" description="Zinc-finger" evidence="11">
    <location>
        <begin position="210"/>
        <end position="307"/>
    </location>
</feature>
<evidence type="ECO:0000256" key="3">
    <source>
        <dbReference type="ARBA" id="ARBA00022490"/>
    </source>
</evidence>
<dbReference type="OrthoDB" id="298344at2759"/>
<keyword evidence="12" id="KW-0132">Cell division</keyword>
<evidence type="ECO:0000313" key="13">
    <source>
        <dbReference type="Proteomes" id="UP000770661"/>
    </source>
</evidence>
<keyword evidence="4" id="KW-1017">Isopeptide bond</keyword>
<feature type="region of interest" description="Disordered" evidence="10">
    <location>
        <begin position="77"/>
        <end position="128"/>
    </location>
</feature>
<keyword evidence="12" id="KW-0131">Cell cycle</keyword>
<keyword evidence="9" id="KW-0539">Nucleus</keyword>
<evidence type="ECO:0000256" key="2">
    <source>
        <dbReference type="ARBA" id="ARBA00004496"/>
    </source>
</evidence>
<evidence type="ECO:0000256" key="8">
    <source>
        <dbReference type="ARBA" id="ARBA00023163"/>
    </source>
</evidence>
<dbReference type="AlphaFoldDB" id="A0A8J5CZF1"/>
<feature type="compositionally biased region" description="Polar residues" evidence="10">
    <location>
        <begin position="28"/>
        <end position="37"/>
    </location>
</feature>
<organism evidence="12 13">
    <name type="scientific">Chionoecetes opilio</name>
    <name type="common">Atlantic snow crab</name>
    <name type="synonym">Cancer opilio</name>
    <dbReference type="NCBI Taxonomy" id="41210"/>
    <lineage>
        <taxon>Eukaryota</taxon>
        <taxon>Metazoa</taxon>
        <taxon>Ecdysozoa</taxon>
        <taxon>Arthropoda</taxon>
        <taxon>Crustacea</taxon>
        <taxon>Multicrustacea</taxon>
        <taxon>Malacostraca</taxon>
        <taxon>Eumalacostraca</taxon>
        <taxon>Eucarida</taxon>
        <taxon>Decapoda</taxon>
        <taxon>Pleocyemata</taxon>
        <taxon>Brachyura</taxon>
        <taxon>Eubrachyura</taxon>
        <taxon>Majoidea</taxon>
        <taxon>Majidae</taxon>
        <taxon>Chionoecetes</taxon>
    </lineage>
</organism>
<evidence type="ECO:0000256" key="4">
    <source>
        <dbReference type="ARBA" id="ARBA00022499"/>
    </source>
</evidence>